<evidence type="ECO:0000256" key="1">
    <source>
        <dbReference type="SAM" id="MobiDB-lite"/>
    </source>
</evidence>
<dbReference type="InterPro" id="IPR043741">
    <property type="entry name" value="DUF5686"/>
</dbReference>
<evidence type="ECO:0000313" key="3">
    <source>
        <dbReference type="Proteomes" id="UP001499909"/>
    </source>
</evidence>
<gene>
    <name evidence="2" type="ORF">GCM10022406_28310</name>
</gene>
<dbReference type="Gene3D" id="2.60.40.1120">
    <property type="entry name" value="Carboxypeptidase-like, regulatory domain"/>
    <property type="match status" value="1"/>
</dbReference>
<dbReference type="Proteomes" id="UP001499909">
    <property type="component" value="Unassembled WGS sequence"/>
</dbReference>
<organism evidence="2 3">
    <name type="scientific">Hymenobacter algoricola</name>
    <dbReference type="NCBI Taxonomy" id="486267"/>
    <lineage>
        <taxon>Bacteria</taxon>
        <taxon>Pseudomonadati</taxon>
        <taxon>Bacteroidota</taxon>
        <taxon>Cytophagia</taxon>
        <taxon>Cytophagales</taxon>
        <taxon>Hymenobacteraceae</taxon>
        <taxon>Hymenobacter</taxon>
    </lineage>
</organism>
<evidence type="ECO:0000313" key="2">
    <source>
        <dbReference type="EMBL" id="GAA3944205.1"/>
    </source>
</evidence>
<dbReference type="EMBL" id="BAABDH010000087">
    <property type="protein sequence ID" value="GAA3944205.1"/>
    <property type="molecule type" value="Genomic_DNA"/>
</dbReference>
<dbReference type="Pfam" id="PF13715">
    <property type="entry name" value="CarbopepD_reg_2"/>
    <property type="match status" value="1"/>
</dbReference>
<evidence type="ECO:0008006" key="4">
    <source>
        <dbReference type="Google" id="ProtNLM"/>
    </source>
</evidence>
<protein>
    <recommendedName>
        <fullName evidence="4">Carboxypeptidase-like regulatory domain-containing protein</fullName>
    </recommendedName>
</protein>
<dbReference type="Pfam" id="PF18939">
    <property type="entry name" value="DUF5686"/>
    <property type="match status" value="1"/>
</dbReference>
<name>A0ABP7NE92_9BACT</name>
<accession>A0ABP7NE92</accession>
<dbReference type="SUPFAM" id="SSF49464">
    <property type="entry name" value="Carboxypeptidase regulatory domain-like"/>
    <property type="match status" value="1"/>
</dbReference>
<keyword evidence="3" id="KW-1185">Reference proteome</keyword>
<sequence>MLLATCVVGRHTQAGVIRGHIVDPQGAALPFANIAVRGSATSTASNEQGNYQLRLEAGRYELVFQYVGYRPVIEQVRVAGGDSATVLNVTLTPENYKLGEVVVRGSDKDPAYAIVQQAINWRRYHRAEVAAFSARMYIKALFRLTDVPGKILGLIKVGPDLKPGIVYLSESVSDLTFRQPGKIQERMISSRVSGSSKGFSFNRASKNFNFYDNLLQSGFAERGFVSPVAQNALLFYRYELVGTSVQNGITIDKIRVTPRRRIDPAFTGFIYIAEDGTWRLHSLDLSLNADAGIEYVDKMRVEILYAPAPGHPQAWIIQSQKVFLNGEALGFKGNGSINAVLSNYRVTPTYAAPPVVAAAPPAAADAPVRRETVAEVRQQRPRLRAATSNIRREARTRGQQAAATADSGAVAGVEPLAKGEIMHIEQGANERDAAYWNEVRPIPLSDEETKDYRVKDSVEVVHKSRPYQDSLDHIRNKPSPGDLLLTGYTYSNTFARRFILVTPLTTALLYNTVEGAVVNASATFIQRYEDRRNYSLVPTLRYGFASRQLSPSLRGGYTFRPESFSRVGFAVGRTILDFDPGANQQQTAINTPLINSIYTLFANRNYAKYYQRDGLELTYRTELVNGLALSLAAGYADRRELHNTTTELISDVPGRAFTPNEPVAAERPAGTGFGRSRSTTLDVQLTWQPGQQYITRPDGKFNLRNSRYPRLTLGLRQGLRNVLNSDVRFSRLEAGVRKELALGLFGESVLNATAGTYLGNPDLTFIDFRHFAGNRTALAVSFEQFQLLDYYRYSTARRYVEAHFSHHFNGFFFNKIPLMRRLRWQEVATVNYLHTPAAGNYVELGVGVEHIFKALRVDFFTAVQSGQRLDSGVRVGLGF</sequence>
<reference evidence="3" key="1">
    <citation type="journal article" date="2019" name="Int. J. Syst. Evol. Microbiol.">
        <title>The Global Catalogue of Microorganisms (GCM) 10K type strain sequencing project: providing services to taxonomists for standard genome sequencing and annotation.</title>
        <authorList>
            <consortium name="The Broad Institute Genomics Platform"/>
            <consortium name="The Broad Institute Genome Sequencing Center for Infectious Disease"/>
            <person name="Wu L."/>
            <person name="Ma J."/>
        </authorList>
    </citation>
    <scope>NUCLEOTIDE SEQUENCE [LARGE SCALE GENOMIC DNA]</scope>
    <source>
        <strain evidence="3">JCM 17214</strain>
    </source>
</reference>
<comment type="caution">
    <text evidence="2">The sequence shown here is derived from an EMBL/GenBank/DDBJ whole genome shotgun (WGS) entry which is preliminary data.</text>
</comment>
<feature type="region of interest" description="Disordered" evidence="1">
    <location>
        <begin position="652"/>
        <end position="673"/>
    </location>
</feature>
<dbReference type="InterPro" id="IPR008969">
    <property type="entry name" value="CarboxyPept-like_regulatory"/>
</dbReference>
<proteinExistence type="predicted"/>